<dbReference type="AlphaFoldDB" id="A0A2P4YFT2"/>
<name>A0A2P4YFT2_9STRA</name>
<organism evidence="1 2">
    <name type="scientific">Phytophthora palmivora</name>
    <dbReference type="NCBI Taxonomy" id="4796"/>
    <lineage>
        <taxon>Eukaryota</taxon>
        <taxon>Sar</taxon>
        <taxon>Stramenopiles</taxon>
        <taxon>Oomycota</taxon>
        <taxon>Peronosporomycetes</taxon>
        <taxon>Peronosporales</taxon>
        <taxon>Peronosporaceae</taxon>
        <taxon>Phytophthora</taxon>
    </lineage>
</organism>
<dbReference type="EMBL" id="NCKW01003404">
    <property type="protein sequence ID" value="POM76680.1"/>
    <property type="molecule type" value="Genomic_DNA"/>
</dbReference>
<evidence type="ECO:0000313" key="1">
    <source>
        <dbReference type="EMBL" id="POM76680.1"/>
    </source>
</evidence>
<protein>
    <submittedName>
        <fullName evidence="1">Uncharacterized protein</fullName>
    </submittedName>
</protein>
<reference evidence="1 2" key="1">
    <citation type="journal article" date="2017" name="Genome Biol. Evol.">
        <title>Phytophthora megakarya and P. palmivora, closely related causal agents of cacao black pod rot, underwent increases in genome sizes and gene numbers by different mechanisms.</title>
        <authorList>
            <person name="Ali S.S."/>
            <person name="Shao J."/>
            <person name="Lary D.J."/>
            <person name="Kronmiller B."/>
            <person name="Shen D."/>
            <person name="Strem M.D."/>
            <person name="Amoako-Attah I."/>
            <person name="Akrofi A.Y."/>
            <person name="Begoude B.A."/>
            <person name="Ten Hoopen G.M."/>
            <person name="Coulibaly K."/>
            <person name="Kebe B.I."/>
            <person name="Melnick R.L."/>
            <person name="Guiltinan M.J."/>
            <person name="Tyler B.M."/>
            <person name="Meinhardt L.W."/>
            <person name="Bailey B.A."/>
        </authorList>
    </citation>
    <scope>NUCLEOTIDE SEQUENCE [LARGE SCALE GENOMIC DNA]</scope>
    <source>
        <strain evidence="2">sbr112.9</strain>
    </source>
</reference>
<gene>
    <name evidence="1" type="ORF">PHPALM_6059</name>
</gene>
<sequence>MFPSLNCESHLSGILQFCLASLVYHPEYIRSRLPPTHSLMATYLFRNVSPIHYLRAIGIPPHIEIYKQQEDINRAVVLKYTIRNVLAESGLGGDVRVSCDRPGTAITQQFLFYWDNTFHYLPESHNSEIGIAHLSISPGVRERRVSQLRITTALRLVREANNHSPRSTMLHKRKRVRIAKLFTLISY</sequence>
<dbReference type="OrthoDB" id="106306at2759"/>
<evidence type="ECO:0000313" key="2">
    <source>
        <dbReference type="Proteomes" id="UP000237271"/>
    </source>
</evidence>
<dbReference type="Proteomes" id="UP000237271">
    <property type="component" value="Unassembled WGS sequence"/>
</dbReference>
<comment type="caution">
    <text evidence="1">The sequence shown here is derived from an EMBL/GenBank/DDBJ whole genome shotgun (WGS) entry which is preliminary data.</text>
</comment>
<keyword evidence="2" id="KW-1185">Reference proteome</keyword>
<accession>A0A2P4YFT2</accession>
<proteinExistence type="predicted"/>